<protein>
    <submittedName>
        <fullName evidence="11">NAD-dependent epimerase/dehydratase family protein</fullName>
    </submittedName>
</protein>
<sequence length="660" mass="74102">MRDSLSLQEKIERLQGPILVLGGSGFVGANVLRTLCKHRDDAYGTASRLPAWRLEGLPAQHVKVTDLLIDSNLDQLLGAVQPRTIIDCVAYGGYSFETDSQLIYQTNFNLVSRLLARLADRRIAAYVHAGSSSEYGFNASGPSEDSVLSPNSHYAVSKAAASQLIYFYGKRIGLPCVNLRLYSVYGPLEDASRLIPNLVQCGIDGRYPDFVNPAISRDFIFTDDAVEAFVDVALNLTEADYGESFNIGTGQKTTIGECAELAKQLFSISAEPVFTMPNRQWDLPDWYANTEKVRTRIGWQSRTAFQDGLMMTAEWFRSLPDRAIYFQSSKRFGLDTKHSVSAIIACYRDNRAIPVMYERLKATFTKLNVDHEIIFVNDGSPDDSEEVIRQISQNDRRVRGISHSRNFGSQAAFRSGMEIATKNCCVLLDGDLQDPPELIEAMVAKWREGYDVVYGRRVKREGPVLMRFAYKAFYRLFDYFSYVRIPHDAGDFSLMDKRVTQAVLTFPERDLFLRGVRAYAGFKQTGIDYLRPERMFGVTTNSLFKNIGWAKKGILSFSYVPLTMLSVSGLILLGLTGLAMFLQIVSRLVFPQSAPHGVTTLIICILFFGSLNLFAVSLVGEYLAKIFEEVKRRPHFIRRSIIAQGEVRFAATDHPPTAEL</sequence>
<dbReference type="RefSeq" id="WP_348262179.1">
    <property type="nucleotide sequence ID" value="NZ_CP121196.1"/>
</dbReference>
<proteinExistence type="predicted"/>
<reference evidence="11" key="1">
    <citation type="submission" date="2023-03" db="EMBL/GenBank/DDBJ databases">
        <title>Edaphobacter sp.</title>
        <authorList>
            <person name="Huber K.J."/>
            <person name="Papendorf J."/>
            <person name="Pilke C."/>
            <person name="Bunk B."/>
            <person name="Sproeer C."/>
            <person name="Pester M."/>
        </authorList>
    </citation>
    <scope>NUCLEOTIDE SEQUENCE</scope>
    <source>
        <strain evidence="11">DSM 110680</strain>
    </source>
</reference>
<dbReference type="InterPro" id="IPR050256">
    <property type="entry name" value="Glycosyltransferase_2"/>
</dbReference>
<feature type="transmembrane region" description="Helical" evidence="8">
    <location>
        <begin position="597"/>
        <end position="624"/>
    </location>
</feature>
<feature type="transmembrane region" description="Helical" evidence="8">
    <location>
        <begin position="559"/>
        <end position="585"/>
    </location>
</feature>
<evidence type="ECO:0000259" key="9">
    <source>
        <dbReference type="Pfam" id="PF00535"/>
    </source>
</evidence>
<evidence type="ECO:0000259" key="10">
    <source>
        <dbReference type="Pfam" id="PF01370"/>
    </source>
</evidence>
<keyword evidence="3" id="KW-0808">Transferase</keyword>
<dbReference type="PANTHER" id="PTHR48090:SF3">
    <property type="entry name" value="UNDECAPRENYL-PHOSPHATE 4-DEOXY-4-FORMAMIDO-L-ARABINOSE TRANSFERASE"/>
    <property type="match status" value="1"/>
</dbReference>
<dbReference type="Gene3D" id="3.40.50.720">
    <property type="entry name" value="NAD(P)-binding Rossmann-like Domain"/>
    <property type="match status" value="1"/>
</dbReference>
<dbReference type="GO" id="GO:0016757">
    <property type="term" value="F:glycosyltransferase activity"/>
    <property type="evidence" value="ECO:0007669"/>
    <property type="project" value="UniProtKB-KW"/>
</dbReference>
<organism evidence="11">
    <name type="scientific">Telmatobacter sp. DSM 110680</name>
    <dbReference type="NCBI Taxonomy" id="3036704"/>
    <lineage>
        <taxon>Bacteria</taxon>
        <taxon>Pseudomonadati</taxon>
        <taxon>Acidobacteriota</taxon>
        <taxon>Terriglobia</taxon>
        <taxon>Terriglobales</taxon>
        <taxon>Acidobacteriaceae</taxon>
        <taxon>Telmatobacter</taxon>
    </lineage>
</organism>
<feature type="domain" description="NAD-dependent epimerase/dehydratase" evidence="10">
    <location>
        <begin position="18"/>
        <end position="248"/>
    </location>
</feature>
<evidence type="ECO:0000256" key="7">
    <source>
        <dbReference type="ARBA" id="ARBA00023136"/>
    </source>
</evidence>
<name>A0AAU7DGY8_9BACT</name>
<evidence type="ECO:0000256" key="8">
    <source>
        <dbReference type="SAM" id="Phobius"/>
    </source>
</evidence>
<keyword evidence="2" id="KW-0328">Glycosyltransferase</keyword>
<evidence type="ECO:0000256" key="5">
    <source>
        <dbReference type="ARBA" id="ARBA00022985"/>
    </source>
</evidence>
<dbReference type="InterPro" id="IPR036291">
    <property type="entry name" value="NAD(P)-bd_dom_sf"/>
</dbReference>
<dbReference type="InterPro" id="IPR029044">
    <property type="entry name" value="Nucleotide-diphossugar_trans"/>
</dbReference>
<evidence type="ECO:0000256" key="4">
    <source>
        <dbReference type="ARBA" id="ARBA00022692"/>
    </source>
</evidence>
<dbReference type="PANTHER" id="PTHR48090">
    <property type="entry name" value="UNDECAPRENYL-PHOSPHATE 4-DEOXY-4-FORMAMIDO-L-ARABINOSE TRANSFERASE-RELATED"/>
    <property type="match status" value="1"/>
</dbReference>
<evidence type="ECO:0000256" key="3">
    <source>
        <dbReference type="ARBA" id="ARBA00022679"/>
    </source>
</evidence>
<dbReference type="Gene3D" id="3.90.550.10">
    <property type="entry name" value="Spore Coat Polysaccharide Biosynthesis Protein SpsA, Chain A"/>
    <property type="match status" value="1"/>
</dbReference>
<dbReference type="GO" id="GO:0009103">
    <property type="term" value="P:lipopolysaccharide biosynthetic process"/>
    <property type="evidence" value="ECO:0007669"/>
    <property type="project" value="UniProtKB-KW"/>
</dbReference>
<evidence type="ECO:0000256" key="1">
    <source>
        <dbReference type="ARBA" id="ARBA00022475"/>
    </source>
</evidence>
<evidence type="ECO:0000256" key="6">
    <source>
        <dbReference type="ARBA" id="ARBA00022989"/>
    </source>
</evidence>
<dbReference type="InterPro" id="IPR001509">
    <property type="entry name" value="Epimerase_deHydtase"/>
</dbReference>
<keyword evidence="7 8" id="KW-0472">Membrane</keyword>
<dbReference type="CDD" id="cd04187">
    <property type="entry name" value="DPM1_like_bac"/>
    <property type="match status" value="1"/>
</dbReference>
<keyword evidence="5" id="KW-0448">Lipopolysaccharide biosynthesis</keyword>
<dbReference type="Pfam" id="PF00535">
    <property type="entry name" value="Glycos_transf_2"/>
    <property type="match status" value="1"/>
</dbReference>
<dbReference type="GO" id="GO:0005886">
    <property type="term" value="C:plasma membrane"/>
    <property type="evidence" value="ECO:0007669"/>
    <property type="project" value="TreeGrafter"/>
</dbReference>
<evidence type="ECO:0000256" key="2">
    <source>
        <dbReference type="ARBA" id="ARBA00022676"/>
    </source>
</evidence>
<accession>A0AAU7DGY8</accession>
<dbReference type="Pfam" id="PF01370">
    <property type="entry name" value="Epimerase"/>
    <property type="match status" value="1"/>
</dbReference>
<feature type="domain" description="Glycosyltransferase 2-like" evidence="9">
    <location>
        <begin position="341"/>
        <end position="500"/>
    </location>
</feature>
<keyword evidence="6 8" id="KW-1133">Transmembrane helix</keyword>
<keyword evidence="4 8" id="KW-0812">Transmembrane</keyword>
<evidence type="ECO:0000313" key="11">
    <source>
        <dbReference type="EMBL" id="XBH16949.1"/>
    </source>
</evidence>
<gene>
    <name evidence="11" type="ORF">P8935_20535</name>
</gene>
<dbReference type="AlphaFoldDB" id="A0AAU7DGY8"/>
<dbReference type="InterPro" id="IPR001173">
    <property type="entry name" value="Glyco_trans_2-like"/>
</dbReference>
<dbReference type="EMBL" id="CP121196">
    <property type="protein sequence ID" value="XBH16949.1"/>
    <property type="molecule type" value="Genomic_DNA"/>
</dbReference>
<dbReference type="SUPFAM" id="SSF51735">
    <property type="entry name" value="NAD(P)-binding Rossmann-fold domains"/>
    <property type="match status" value="1"/>
</dbReference>
<dbReference type="SUPFAM" id="SSF53448">
    <property type="entry name" value="Nucleotide-diphospho-sugar transferases"/>
    <property type="match status" value="1"/>
</dbReference>
<keyword evidence="1" id="KW-1003">Cell membrane</keyword>